<dbReference type="InParanoid" id="A0A0V1AI05"/>
<reference evidence="1 2" key="1">
    <citation type="submission" date="2015-01" db="EMBL/GenBank/DDBJ databases">
        <title>Evolution of Trichinella species and genotypes.</title>
        <authorList>
            <person name="Korhonen P.K."/>
            <person name="Edoardo P."/>
            <person name="Giuseppe L.R."/>
            <person name="Gasser R.B."/>
        </authorList>
    </citation>
    <scope>NUCLEOTIDE SEQUENCE [LARGE SCALE GENOMIC DNA]</scope>
    <source>
        <strain evidence="1">ISS3</strain>
    </source>
</reference>
<organism evidence="1 2">
    <name type="scientific">Trichinella spiralis</name>
    <name type="common">Trichina worm</name>
    <dbReference type="NCBI Taxonomy" id="6334"/>
    <lineage>
        <taxon>Eukaryota</taxon>
        <taxon>Metazoa</taxon>
        <taxon>Ecdysozoa</taxon>
        <taxon>Nematoda</taxon>
        <taxon>Enoplea</taxon>
        <taxon>Dorylaimia</taxon>
        <taxon>Trichinellida</taxon>
        <taxon>Trichinellidae</taxon>
        <taxon>Trichinella</taxon>
    </lineage>
</organism>
<protein>
    <submittedName>
        <fullName evidence="1">Uncharacterized protein</fullName>
    </submittedName>
</protein>
<evidence type="ECO:0000313" key="2">
    <source>
        <dbReference type="Proteomes" id="UP000054776"/>
    </source>
</evidence>
<dbReference type="EMBL" id="JYDH01001791">
    <property type="protein sequence ID" value="KRY24356.1"/>
    <property type="molecule type" value="Genomic_DNA"/>
</dbReference>
<comment type="caution">
    <text evidence="1">The sequence shown here is derived from an EMBL/GenBank/DDBJ whole genome shotgun (WGS) entry which is preliminary data.</text>
</comment>
<sequence length="37" mass="4325">MHLIIFKTVIKIHSESGSVVHGRQLRGDERQNWLLLL</sequence>
<gene>
    <name evidence="1" type="ORF">T01_9864</name>
</gene>
<dbReference type="AlphaFoldDB" id="A0A0V1AI05"/>
<evidence type="ECO:0000313" key="1">
    <source>
        <dbReference type="EMBL" id="KRY24356.1"/>
    </source>
</evidence>
<accession>A0A0V1AI05</accession>
<dbReference type="Proteomes" id="UP000054776">
    <property type="component" value="Unassembled WGS sequence"/>
</dbReference>
<keyword evidence="2" id="KW-1185">Reference proteome</keyword>
<name>A0A0V1AI05_TRISP</name>
<proteinExistence type="predicted"/>